<feature type="transmembrane region" description="Helical" evidence="2">
    <location>
        <begin position="53"/>
        <end position="74"/>
    </location>
</feature>
<name>A0A0C9VBY3_SPHS4</name>
<keyword evidence="2" id="KW-1133">Transmembrane helix</keyword>
<dbReference type="HOGENOM" id="CLU_1769276_0_0_1"/>
<dbReference type="AlphaFoldDB" id="A0A0C9VBY3"/>
<feature type="compositionally biased region" description="Basic and acidic residues" evidence="1">
    <location>
        <begin position="124"/>
        <end position="147"/>
    </location>
</feature>
<organism evidence="3 4">
    <name type="scientific">Sphaerobolus stellatus (strain SS14)</name>
    <dbReference type="NCBI Taxonomy" id="990650"/>
    <lineage>
        <taxon>Eukaryota</taxon>
        <taxon>Fungi</taxon>
        <taxon>Dikarya</taxon>
        <taxon>Basidiomycota</taxon>
        <taxon>Agaricomycotina</taxon>
        <taxon>Agaricomycetes</taxon>
        <taxon>Phallomycetidae</taxon>
        <taxon>Geastrales</taxon>
        <taxon>Sphaerobolaceae</taxon>
        <taxon>Sphaerobolus</taxon>
    </lineage>
</organism>
<feature type="region of interest" description="Disordered" evidence="1">
    <location>
        <begin position="117"/>
        <end position="147"/>
    </location>
</feature>
<protein>
    <submittedName>
        <fullName evidence="3">Uncharacterized protein</fullName>
    </submittedName>
</protein>
<evidence type="ECO:0000313" key="4">
    <source>
        <dbReference type="Proteomes" id="UP000054279"/>
    </source>
</evidence>
<proteinExistence type="predicted"/>
<keyword evidence="2" id="KW-0812">Transmembrane</keyword>
<dbReference type="Proteomes" id="UP000054279">
    <property type="component" value="Unassembled WGS sequence"/>
</dbReference>
<sequence length="147" mass="16362">MEQSADSGRLSLSANCMYCFTPSNIPSPTNLLPEDLDLIRLWYAMCSNETMCVFYHMVHSILLILIICGFTLGASTITNPPPTTLLSTTLRSFTRNKAAHCVLELWNKFAGAISEPQNNNISSDMKEKSKDKKAGEQKIVQEKDSNL</sequence>
<keyword evidence="2" id="KW-0472">Membrane</keyword>
<reference evidence="3 4" key="1">
    <citation type="submission" date="2014-06" db="EMBL/GenBank/DDBJ databases">
        <title>Evolutionary Origins and Diversification of the Mycorrhizal Mutualists.</title>
        <authorList>
            <consortium name="DOE Joint Genome Institute"/>
            <consortium name="Mycorrhizal Genomics Consortium"/>
            <person name="Kohler A."/>
            <person name="Kuo A."/>
            <person name="Nagy L.G."/>
            <person name="Floudas D."/>
            <person name="Copeland A."/>
            <person name="Barry K.W."/>
            <person name="Cichocki N."/>
            <person name="Veneault-Fourrey C."/>
            <person name="LaButti K."/>
            <person name="Lindquist E.A."/>
            <person name="Lipzen A."/>
            <person name="Lundell T."/>
            <person name="Morin E."/>
            <person name="Murat C."/>
            <person name="Riley R."/>
            <person name="Ohm R."/>
            <person name="Sun H."/>
            <person name="Tunlid A."/>
            <person name="Henrissat B."/>
            <person name="Grigoriev I.V."/>
            <person name="Hibbett D.S."/>
            <person name="Martin F."/>
        </authorList>
    </citation>
    <scope>NUCLEOTIDE SEQUENCE [LARGE SCALE GENOMIC DNA]</scope>
    <source>
        <strain evidence="3 4">SS14</strain>
    </source>
</reference>
<accession>A0A0C9VBY3</accession>
<dbReference type="EMBL" id="KN837193">
    <property type="protein sequence ID" value="KIJ35020.1"/>
    <property type="molecule type" value="Genomic_DNA"/>
</dbReference>
<evidence type="ECO:0000313" key="3">
    <source>
        <dbReference type="EMBL" id="KIJ35020.1"/>
    </source>
</evidence>
<keyword evidence="4" id="KW-1185">Reference proteome</keyword>
<evidence type="ECO:0000256" key="1">
    <source>
        <dbReference type="SAM" id="MobiDB-lite"/>
    </source>
</evidence>
<gene>
    <name evidence="3" type="ORF">M422DRAFT_262758</name>
</gene>
<evidence type="ECO:0000256" key="2">
    <source>
        <dbReference type="SAM" id="Phobius"/>
    </source>
</evidence>